<reference evidence="2 3" key="1">
    <citation type="submission" date="2017-03" db="EMBL/GenBank/DDBJ databases">
        <title>Isolation of Levoglucosan Utilizing Bacteria.</title>
        <authorList>
            <person name="Arya A.S."/>
        </authorList>
    </citation>
    <scope>NUCLEOTIDE SEQUENCE [LARGE SCALE GENOMIC DNA]</scope>
    <source>
        <strain evidence="2 3">MEC069</strain>
    </source>
</reference>
<dbReference type="NCBIfam" id="NF041644">
    <property type="entry name" value="CBO0543_fam"/>
    <property type="match status" value="1"/>
</dbReference>
<gene>
    <name evidence="2" type="ORF">B5M42_03755</name>
</gene>
<protein>
    <submittedName>
        <fullName evidence="2">Uncharacterized protein</fullName>
    </submittedName>
</protein>
<feature type="transmembrane region" description="Helical" evidence="1">
    <location>
        <begin position="61"/>
        <end position="80"/>
    </location>
</feature>
<keyword evidence="1" id="KW-0812">Transmembrane</keyword>
<name>A0A4Y8Q917_9BACL</name>
<comment type="caution">
    <text evidence="2">The sequence shown here is derived from an EMBL/GenBank/DDBJ whole genome shotgun (WGS) entry which is preliminary data.</text>
</comment>
<dbReference type="EMBL" id="MYFO01000003">
    <property type="protein sequence ID" value="TFE90949.1"/>
    <property type="molecule type" value="Genomic_DNA"/>
</dbReference>
<organism evidence="2 3">
    <name type="scientific">Paenibacillus athensensis</name>
    <dbReference type="NCBI Taxonomy" id="1967502"/>
    <lineage>
        <taxon>Bacteria</taxon>
        <taxon>Bacillati</taxon>
        <taxon>Bacillota</taxon>
        <taxon>Bacilli</taxon>
        <taxon>Bacillales</taxon>
        <taxon>Paenibacillaceae</taxon>
        <taxon>Paenibacillus</taxon>
    </lineage>
</organism>
<proteinExistence type="predicted"/>
<dbReference type="OrthoDB" id="2628935at2"/>
<dbReference type="InterPro" id="IPR048147">
    <property type="entry name" value="CBO0543-like"/>
</dbReference>
<evidence type="ECO:0000313" key="3">
    <source>
        <dbReference type="Proteomes" id="UP000298246"/>
    </source>
</evidence>
<dbReference type="RefSeq" id="WP_134749869.1">
    <property type="nucleotide sequence ID" value="NZ_MYFO02000007.1"/>
</dbReference>
<feature type="transmembrane region" description="Helical" evidence="1">
    <location>
        <begin position="25"/>
        <end position="49"/>
    </location>
</feature>
<keyword evidence="1" id="KW-0472">Membrane</keyword>
<evidence type="ECO:0000313" key="2">
    <source>
        <dbReference type="EMBL" id="TFE90949.1"/>
    </source>
</evidence>
<accession>A0A4Y8Q917</accession>
<keyword evidence="3" id="KW-1185">Reference proteome</keyword>
<dbReference type="Proteomes" id="UP000298246">
    <property type="component" value="Unassembled WGS sequence"/>
</dbReference>
<keyword evidence="1" id="KW-1133">Transmembrane helix</keyword>
<feature type="transmembrane region" description="Helical" evidence="1">
    <location>
        <begin position="92"/>
        <end position="112"/>
    </location>
</feature>
<dbReference type="AlphaFoldDB" id="A0A4Y8Q917"/>
<evidence type="ECO:0000256" key="1">
    <source>
        <dbReference type="SAM" id="Phobius"/>
    </source>
</evidence>
<feature type="transmembrane region" description="Helical" evidence="1">
    <location>
        <begin position="145"/>
        <end position="162"/>
    </location>
</feature>
<sequence>MHLTIALFVIAVAWKWGDWKQWQRYHTAMLYMAVCNLAYSLLCSGHYLWKMVPDGWLGDKLTELVYTFVTFPGTVLLFLTHYPDMRPWHGKVLYVGKWVMTYAAFELILLFTDHIDYRYGWSLGWSILFDCIMFPMLRLFYVRPLAAYAISAGICALLLRLFDIPMHLPLALWE</sequence>